<evidence type="ECO:0000313" key="2">
    <source>
        <dbReference type="EMBL" id="UOE45804.1"/>
    </source>
</evidence>
<reference evidence="2 3" key="1">
    <citation type="submission" date="2022-03" db="EMBL/GenBank/DDBJ databases">
        <title>Mucilaginibacter sp. isolated from the gut of Protaetia brevitarsis seulensis larvae.</title>
        <authorList>
            <person name="Won M."/>
            <person name="Kim S.-J."/>
            <person name="Kwon S.-W."/>
        </authorList>
    </citation>
    <scope>NUCLEOTIDE SEQUENCE [LARGE SCALE GENOMIC DNA]</scope>
    <source>
        <strain evidence="2 3">CFWR-12</strain>
    </source>
</reference>
<keyword evidence="3" id="KW-1185">Reference proteome</keyword>
<dbReference type="SUPFAM" id="SSF81923">
    <property type="entry name" value="Double Clp-N motif"/>
    <property type="match status" value="1"/>
</dbReference>
<dbReference type="Pfam" id="PF02861">
    <property type="entry name" value="Clp_N"/>
    <property type="match status" value="1"/>
</dbReference>
<evidence type="ECO:0000259" key="1">
    <source>
        <dbReference type="Pfam" id="PF02861"/>
    </source>
</evidence>
<dbReference type="RefSeq" id="WP_243558437.1">
    <property type="nucleotide sequence ID" value="NZ_CP094528.1"/>
</dbReference>
<feature type="domain" description="Clp R" evidence="1">
    <location>
        <begin position="6"/>
        <end position="63"/>
    </location>
</feature>
<dbReference type="Proteomes" id="UP000832097">
    <property type="component" value="Chromosome"/>
</dbReference>
<dbReference type="Gene3D" id="1.10.1780.10">
    <property type="entry name" value="Clp, N-terminal domain"/>
    <property type="match status" value="1"/>
</dbReference>
<gene>
    <name evidence="2" type="ORF">MTO99_08685</name>
</gene>
<evidence type="ECO:0000313" key="3">
    <source>
        <dbReference type="Proteomes" id="UP000832097"/>
    </source>
</evidence>
<sequence length="161" mass="17370">MADQDFAQVARRLIVRAIDEATGAGSPAVEAEHLLLAIVADPGPVEPLLAESGLDRAAVERMLRIERARSLEAAGIERFDEQRLATTPRRSRPGWGASAREAIARGGRLARRDRQRLSEADLLTGILLAELGTVPRAFAYAGVDRDALVARLNDLAGVRGR</sequence>
<accession>A0ABY4C3L7</accession>
<dbReference type="EMBL" id="CP094528">
    <property type="protein sequence ID" value="UOE45804.1"/>
    <property type="molecule type" value="Genomic_DNA"/>
</dbReference>
<proteinExistence type="predicted"/>
<organism evidence="2 3">
    <name type="scientific">Agromyces larvae</name>
    <dbReference type="NCBI Taxonomy" id="2929802"/>
    <lineage>
        <taxon>Bacteria</taxon>
        <taxon>Bacillati</taxon>
        <taxon>Actinomycetota</taxon>
        <taxon>Actinomycetes</taxon>
        <taxon>Micrococcales</taxon>
        <taxon>Microbacteriaceae</taxon>
        <taxon>Agromyces</taxon>
    </lineage>
</organism>
<dbReference type="InterPro" id="IPR036628">
    <property type="entry name" value="Clp_N_dom_sf"/>
</dbReference>
<protein>
    <recommendedName>
        <fullName evidence="1">Clp R domain-containing protein</fullName>
    </recommendedName>
</protein>
<dbReference type="InterPro" id="IPR004176">
    <property type="entry name" value="Clp_R_N"/>
</dbReference>
<name>A0ABY4C3L7_9MICO</name>